<reference evidence="2" key="1">
    <citation type="journal article" date="2019" name="Int. J. Syst. Evol. Microbiol.">
        <title>The Global Catalogue of Microorganisms (GCM) 10K type strain sequencing project: providing services to taxonomists for standard genome sequencing and annotation.</title>
        <authorList>
            <consortium name="The Broad Institute Genomics Platform"/>
            <consortium name="The Broad Institute Genome Sequencing Center for Infectious Disease"/>
            <person name="Wu L."/>
            <person name="Ma J."/>
        </authorList>
    </citation>
    <scope>NUCLEOTIDE SEQUENCE [LARGE SCALE GENOMIC DNA]</scope>
    <source>
        <strain evidence="2">JCM 17525</strain>
    </source>
</reference>
<evidence type="ECO:0000313" key="2">
    <source>
        <dbReference type="Proteomes" id="UP001501456"/>
    </source>
</evidence>
<organism evidence="1 2">
    <name type="scientific">Corallibacter vietnamensis</name>
    <dbReference type="NCBI Taxonomy" id="904130"/>
    <lineage>
        <taxon>Bacteria</taxon>
        <taxon>Pseudomonadati</taxon>
        <taxon>Bacteroidota</taxon>
        <taxon>Flavobacteriia</taxon>
        <taxon>Flavobacteriales</taxon>
        <taxon>Flavobacteriaceae</taxon>
        <taxon>Corallibacter</taxon>
    </lineage>
</organism>
<evidence type="ECO:0000313" key="1">
    <source>
        <dbReference type="EMBL" id="GAA3792356.1"/>
    </source>
</evidence>
<accession>A0ABP7HEK6</accession>
<dbReference type="RefSeq" id="WP_344731043.1">
    <property type="nucleotide sequence ID" value="NZ_BAABBI010000007.1"/>
</dbReference>
<protein>
    <recommendedName>
        <fullName evidence="3">Adhesin domain-containing protein</fullName>
    </recommendedName>
</protein>
<dbReference type="EMBL" id="BAABBI010000007">
    <property type="protein sequence ID" value="GAA3792356.1"/>
    <property type="molecule type" value="Genomic_DNA"/>
</dbReference>
<proteinExistence type="predicted"/>
<gene>
    <name evidence="1" type="ORF">GCM10022271_25930</name>
</gene>
<dbReference type="Proteomes" id="UP001501456">
    <property type="component" value="Unassembled WGS sequence"/>
</dbReference>
<comment type="caution">
    <text evidence="1">The sequence shown here is derived from an EMBL/GenBank/DDBJ whole genome shotgun (WGS) entry which is preliminary data.</text>
</comment>
<sequence length="365" mass="41506">MKTPILYKILFLLIWTPTIIQASNLSPIKEKHTKEKTIKKSFNVNPNATFNVTNRYGNINVITWNENRIDIEVSIKVEGNNEDRLISKLNQLDVAFQAAPNKVSAITSFDGNSYDTSWWNKRVSSNIKMEINYVVKIPITNNVQLFNDYGNITLDKLEGNALIKCDYGKITTKELMGNKNELRFDYTKDCYFEYIKTGTIDADYSSFTIAKTNDISIKADYTSSHIETAEDIIYNCDYGSMKIDRANNIDGQGDYLTLIVGDVYKNVSIDADYGSIKIDKLKENTENVAIKSDYTGIKIGYEPSFNFQFDITLEYASLSGDSDFNFSKKHIESRSKYYAGYHGNTNTNGKVTIDSDYGSVTFYKN</sequence>
<evidence type="ECO:0008006" key="3">
    <source>
        <dbReference type="Google" id="ProtNLM"/>
    </source>
</evidence>
<keyword evidence="2" id="KW-1185">Reference proteome</keyword>
<name>A0ABP7HEK6_9FLAO</name>